<dbReference type="Proteomes" id="UP000886998">
    <property type="component" value="Unassembled WGS sequence"/>
</dbReference>
<dbReference type="OrthoDB" id="6429316at2759"/>
<reference evidence="1" key="1">
    <citation type="submission" date="2020-08" db="EMBL/GenBank/DDBJ databases">
        <title>Multicomponent nature underlies the extraordinary mechanical properties of spider dragline silk.</title>
        <authorList>
            <person name="Kono N."/>
            <person name="Nakamura H."/>
            <person name="Mori M."/>
            <person name="Yoshida Y."/>
            <person name="Ohtoshi R."/>
            <person name="Malay A.D."/>
            <person name="Moran D.A.P."/>
            <person name="Tomita M."/>
            <person name="Numata K."/>
            <person name="Arakawa K."/>
        </authorList>
    </citation>
    <scope>NUCLEOTIDE SEQUENCE</scope>
</reference>
<comment type="caution">
    <text evidence="1">The sequence shown here is derived from an EMBL/GenBank/DDBJ whole genome shotgun (WGS) entry which is preliminary data.</text>
</comment>
<name>A0A8X6XJL5_9ARAC</name>
<dbReference type="AlphaFoldDB" id="A0A8X6XJL5"/>
<organism evidence="1 2">
    <name type="scientific">Trichonephila inaurata madagascariensis</name>
    <dbReference type="NCBI Taxonomy" id="2747483"/>
    <lineage>
        <taxon>Eukaryota</taxon>
        <taxon>Metazoa</taxon>
        <taxon>Ecdysozoa</taxon>
        <taxon>Arthropoda</taxon>
        <taxon>Chelicerata</taxon>
        <taxon>Arachnida</taxon>
        <taxon>Araneae</taxon>
        <taxon>Araneomorphae</taxon>
        <taxon>Entelegynae</taxon>
        <taxon>Araneoidea</taxon>
        <taxon>Nephilidae</taxon>
        <taxon>Trichonephila</taxon>
        <taxon>Trichonephila inaurata</taxon>
    </lineage>
</organism>
<sequence>MLDHRRKRKDSLSKPFSGLRIGHSVCRKFQFPEGSCSYQPFLFEISNKASFTFNGESYSPLSEKRSDEFGWKLALVGNKLSMFVWRRLSIKCIQEKITQMFSREAVKITFSFPLG</sequence>
<gene>
    <name evidence="1" type="ORF">TNIN_95571</name>
</gene>
<dbReference type="EMBL" id="BMAV01009512">
    <property type="protein sequence ID" value="GFY53815.1"/>
    <property type="molecule type" value="Genomic_DNA"/>
</dbReference>
<evidence type="ECO:0000313" key="1">
    <source>
        <dbReference type="EMBL" id="GFY53815.1"/>
    </source>
</evidence>
<evidence type="ECO:0000313" key="2">
    <source>
        <dbReference type="Proteomes" id="UP000886998"/>
    </source>
</evidence>
<protein>
    <submittedName>
        <fullName evidence="1">Uncharacterized protein</fullName>
    </submittedName>
</protein>
<accession>A0A8X6XJL5</accession>
<keyword evidence="2" id="KW-1185">Reference proteome</keyword>
<proteinExistence type="predicted"/>